<name>A0ABS6W223_9FLAO</name>
<feature type="transmembrane region" description="Helical" evidence="1">
    <location>
        <begin position="104"/>
        <end position="124"/>
    </location>
</feature>
<sequence length="204" mass="23487">MKWFIRLASYIFHPLWMPILGSIAYFVISPRFLPNSIIKAKLLAIAILTIFIPIVFYFLLKNLGLVKNIRLPKAKERCLPMVFFCLILLTVLNFVLAAEEFAVLHYFFTGILYSSFIAFLMNIFKYKVSLHMMGIAGVTCFITYISIIYSTNLICLIAFLFFSIGWTASSRIQQKAHHLNELIIGLIVGILPQVSFLMIEHFFL</sequence>
<dbReference type="EMBL" id="JAHWDF010000008">
    <property type="protein sequence ID" value="MBW2961869.1"/>
    <property type="molecule type" value="Genomic_DNA"/>
</dbReference>
<gene>
    <name evidence="2" type="ORF">KW502_08660</name>
</gene>
<keyword evidence="1" id="KW-0472">Membrane</keyword>
<dbReference type="RefSeq" id="WP_219040159.1">
    <property type="nucleotide sequence ID" value="NZ_JAHWDF010000008.1"/>
</dbReference>
<dbReference type="Proteomes" id="UP000719267">
    <property type="component" value="Unassembled WGS sequence"/>
</dbReference>
<comment type="caution">
    <text evidence="2">The sequence shown here is derived from an EMBL/GenBank/DDBJ whole genome shotgun (WGS) entry which is preliminary data.</text>
</comment>
<feature type="transmembrane region" description="Helical" evidence="1">
    <location>
        <begin position="7"/>
        <end position="28"/>
    </location>
</feature>
<evidence type="ECO:0008006" key="4">
    <source>
        <dbReference type="Google" id="ProtNLM"/>
    </source>
</evidence>
<feature type="transmembrane region" description="Helical" evidence="1">
    <location>
        <begin position="136"/>
        <end position="162"/>
    </location>
</feature>
<evidence type="ECO:0000313" key="2">
    <source>
        <dbReference type="EMBL" id="MBW2961869.1"/>
    </source>
</evidence>
<accession>A0ABS6W223</accession>
<evidence type="ECO:0000313" key="3">
    <source>
        <dbReference type="Proteomes" id="UP000719267"/>
    </source>
</evidence>
<keyword evidence="1" id="KW-1133">Transmembrane helix</keyword>
<reference evidence="2 3" key="1">
    <citation type="submission" date="2021-07" db="EMBL/GenBank/DDBJ databases">
        <title>Mesonia aestuariivivens sp. nov., isolated from a tidal flat.</title>
        <authorList>
            <person name="Kim Y.-O."/>
            <person name="Yoon J.-H."/>
        </authorList>
    </citation>
    <scope>NUCLEOTIDE SEQUENCE [LARGE SCALE GENOMIC DNA]</scope>
    <source>
        <strain evidence="2 3">JHPTF-M18</strain>
    </source>
</reference>
<keyword evidence="3" id="KW-1185">Reference proteome</keyword>
<feature type="transmembrane region" description="Helical" evidence="1">
    <location>
        <begin position="40"/>
        <end position="60"/>
    </location>
</feature>
<organism evidence="2 3">
    <name type="scientific">Mesonia aestuariivivens</name>
    <dbReference type="NCBI Taxonomy" id="2796128"/>
    <lineage>
        <taxon>Bacteria</taxon>
        <taxon>Pseudomonadati</taxon>
        <taxon>Bacteroidota</taxon>
        <taxon>Flavobacteriia</taxon>
        <taxon>Flavobacteriales</taxon>
        <taxon>Flavobacteriaceae</taxon>
        <taxon>Mesonia</taxon>
    </lineage>
</organism>
<feature type="transmembrane region" description="Helical" evidence="1">
    <location>
        <begin position="81"/>
        <end position="98"/>
    </location>
</feature>
<keyword evidence="1" id="KW-0812">Transmembrane</keyword>
<feature type="transmembrane region" description="Helical" evidence="1">
    <location>
        <begin position="182"/>
        <end position="203"/>
    </location>
</feature>
<evidence type="ECO:0000256" key="1">
    <source>
        <dbReference type="SAM" id="Phobius"/>
    </source>
</evidence>
<proteinExistence type="predicted"/>
<protein>
    <recommendedName>
        <fullName evidence="4">PAP2 family protein</fullName>
    </recommendedName>
</protein>